<dbReference type="Proteomes" id="UP001234202">
    <property type="component" value="Unassembled WGS sequence"/>
</dbReference>
<accession>A0ACC2XVG0</accession>
<organism evidence="1 2">
    <name type="scientific">Naganishia onofrii</name>
    <dbReference type="NCBI Taxonomy" id="1851511"/>
    <lineage>
        <taxon>Eukaryota</taxon>
        <taxon>Fungi</taxon>
        <taxon>Dikarya</taxon>
        <taxon>Basidiomycota</taxon>
        <taxon>Agaricomycotina</taxon>
        <taxon>Tremellomycetes</taxon>
        <taxon>Filobasidiales</taxon>
        <taxon>Filobasidiaceae</taxon>
        <taxon>Naganishia</taxon>
    </lineage>
</organism>
<sequence>MKEVKGDDYEAPYSATRKGIQSFVDEIAEGLAELGLQVAVTRDETKEGNLWICLYNSDNVEDQNDVTKLASDLSSLEVSYFRRIISEVIEQSYPANSVSSVQALNIAGDLEPTPIPKSQAQEILAALVSRGWLSKSARSRYTLGTRSLVELAPWLKSTFGDPEEGDEEDGYLKECVQCNKLLIQCKHCKISWRTSEPTPVGEDAMPRREDDYATSRRGKKRRTGGGATSNGADEDDELEDEEDEGESRANGTQNQSQMVDLESEEEEDERPAQRVRRR</sequence>
<evidence type="ECO:0000313" key="1">
    <source>
        <dbReference type="EMBL" id="KAJ9127474.1"/>
    </source>
</evidence>
<gene>
    <name evidence="1" type="ORF">QFC24_000883</name>
</gene>
<evidence type="ECO:0000313" key="2">
    <source>
        <dbReference type="Proteomes" id="UP001234202"/>
    </source>
</evidence>
<name>A0ACC2XVG0_9TREE</name>
<keyword evidence="2" id="KW-1185">Reference proteome</keyword>
<proteinExistence type="predicted"/>
<reference evidence="1" key="1">
    <citation type="submission" date="2023-04" db="EMBL/GenBank/DDBJ databases">
        <title>Draft Genome sequencing of Naganishia species isolated from polar environments using Oxford Nanopore Technology.</title>
        <authorList>
            <person name="Leo P."/>
            <person name="Venkateswaran K."/>
        </authorList>
    </citation>
    <scope>NUCLEOTIDE SEQUENCE</scope>
    <source>
        <strain evidence="1">DBVPG 5303</strain>
    </source>
</reference>
<protein>
    <submittedName>
        <fullName evidence="1">Uncharacterized protein</fullName>
    </submittedName>
</protein>
<dbReference type="EMBL" id="JASBWV010000002">
    <property type="protein sequence ID" value="KAJ9127474.1"/>
    <property type="molecule type" value="Genomic_DNA"/>
</dbReference>
<comment type="caution">
    <text evidence="1">The sequence shown here is derived from an EMBL/GenBank/DDBJ whole genome shotgun (WGS) entry which is preliminary data.</text>
</comment>